<dbReference type="InterPro" id="IPR021428">
    <property type="entry name" value="DUF3078"/>
</dbReference>
<reference evidence="1" key="1">
    <citation type="submission" date="2016-04" db="EMBL/GenBank/DDBJ databases">
        <authorList>
            <person name="Evans L.H."/>
            <person name="Alamgir A."/>
            <person name="Owens N."/>
            <person name="Weber N.D."/>
            <person name="Virtaneva K."/>
            <person name="Barbian K."/>
            <person name="Babar A."/>
            <person name="Rosenke K."/>
        </authorList>
    </citation>
    <scope>NUCLEOTIDE SEQUENCE</scope>
    <source>
        <strain evidence="1">86-1</strain>
    </source>
</reference>
<dbReference type="AlphaFoldDB" id="A0A212IZR8"/>
<name>A0A212IZR8_9BACT</name>
<proteinExistence type="predicted"/>
<dbReference type="Pfam" id="PF11276">
    <property type="entry name" value="DUF3078"/>
    <property type="match status" value="1"/>
</dbReference>
<evidence type="ECO:0000313" key="1">
    <source>
        <dbReference type="EMBL" id="SBV92594.1"/>
    </source>
</evidence>
<protein>
    <submittedName>
        <fullName evidence="1">Uncharacterized protein</fullName>
    </submittedName>
</protein>
<dbReference type="EMBL" id="FLUM01000001">
    <property type="protein sequence ID" value="SBV92594.1"/>
    <property type="molecule type" value="Genomic_DNA"/>
</dbReference>
<sequence>MFFYRKKINEMRVFKFFFSFIIFFIVFVSVSAQQTNNTKINKDSLLNKITDIDTRLKEISAKDTTKGFSAPLKIDTAYINQIHEANLQPLRDKNGLLIVEPDWIPFDNYKSFRDTVIFEPAFLPVVFDGKILPSSLDFIPKDTVSTETEPFYLISPDSTFAPLLKRTEEIEAMRRRYYMNNPQQIRLNAMAFKDASVIKEKVVEQRNPWKELITADNPVELSTPEIEKIRIKPVYWLKNGSHKLDLSQNSFSDNWSGENNFNIYSEHKVNLNYKKDKIYFNNLLEWRLSIQQMKADTVNKVNILDDLFRTYSSFGVNAFKNWSYSSNLEMKTPLFNRYNVNDASKVRQRAFLSPFELNLGVGMRYAKEIVSKADKYRKFNITADISVLSLNYKYVRSDKVNETWFGIDEGDKAKTEYGSTYNLNVSYSRNRYTNFTSRLKYFTNYERVYVEFENSVNFKLNSYFSTSLYLYVKYDDNIPYDRKDSKWGYFSYYQRVGFGLYYSW</sequence>
<gene>
    <name evidence="1" type="ORF">KL86DYS1_10650</name>
</gene>
<organism evidence="1">
    <name type="scientific">uncultured Dysgonomonas sp</name>
    <dbReference type="NCBI Taxonomy" id="206096"/>
    <lineage>
        <taxon>Bacteria</taxon>
        <taxon>Pseudomonadati</taxon>
        <taxon>Bacteroidota</taxon>
        <taxon>Bacteroidia</taxon>
        <taxon>Bacteroidales</taxon>
        <taxon>Dysgonomonadaceae</taxon>
        <taxon>Dysgonomonas</taxon>
        <taxon>environmental samples</taxon>
    </lineage>
</organism>
<accession>A0A212IZR8</accession>